<name>A0A369JVJ5_HYPMA</name>
<protein>
    <submittedName>
        <fullName evidence="1">Uncharacterized protein</fullName>
    </submittedName>
</protein>
<keyword evidence="2" id="KW-1185">Reference proteome</keyword>
<dbReference type="InParanoid" id="A0A369JVJ5"/>
<dbReference type="AlphaFoldDB" id="A0A369JVJ5"/>
<accession>A0A369JVJ5</accession>
<dbReference type="Proteomes" id="UP000076154">
    <property type="component" value="Unassembled WGS sequence"/>
</dbReference>
<reference evidence="1" key="1">
    <citation type="submission" date="2018-04" db="EMBL/GenBank/DDBJ databases">
        <title>Whole genome sequencing of Hypsizygus marmoreus.</title>
        <authorList>
            <person name="Choi I.-G."/>
            <person name="Min B."/>
            <person name="Kim J.-G."/>
            <person name="Kim S."/>
            <person name="Oh Y.-L."/>
            <person name="Kong W.-S."/>
            <person name="Park H."/>
            <person name="Jeong J."/>
            <person name="Song E.-S."/>
        </authorList>
    </citation>
    <scope>NUCLEOTIDE SEQUENCE [LARGE SCALE GENOMIC DNA]</scope>
    <source>
        <strain evidence="1">51987-8</strain>
    </source>
</reference>
<evidence type="ECO:0000313" key="2">
    <source>
        <dbReference type="Proteomes" id="UP000076154"/>
    </source>
</evidence>
<organism evidence="1 2">
    <name type="scientific">Hypsizygus marmoreus</name>
    <name type="common">White beech mushroom</name>
    <name type="synonym">Agaricus marmoreus</name>
    <dbReference type="NCBI Taxonomy" id="39966"/>
    <lineage>
        <taxon>Eukaryota</taxon>
        <taxon>Fungi</taxon>
        <taxon>Dikarya</taxon>
        <taxon>Basidiomycota</taxon>
        <taxon>Agaricomycotina</taxon>
        <taxon>Agaricomycetes</taxon>
        <taxon>Agaricomycetidae</taxon>
        <taxon>Agaricales</taxon>
        <taxon>Tricholomatineae</taxon>
        <taxon>Lyophyllaceae</taxon>
        <taxon>Hypsizygus</taxon>
    </lineage>
</organism>
<proteinExistence type="predicted"/>
<dbReference type="EMBL" id="LUEZ02000040">
    <property type="protein sequence ID" value="RDB26351.1"/>
    <property type="molecule type" value="Genomic_DNA"/>
</dbReference>
<gene>
    <name evidence="1" type="ORF">Hypma_006771</name>
</gene>
<comment type="caution">
    <text evidence="1">The sequence shown here is derived from an EMBL/GenBank/DDBJ whole genome shotgun (WGS) entry which is preliminary data.</text>
</comment>
<sequence length="54" mass="6526">MYHPWFPARMSNRRPDQASSTFLLRLAYLPLRLYHHGISREPFSLSFTYTYCTE</sequence>
<evidence type="ECO:0000313" key="1">
    <source>
        <dbReference type="EMBL" id="RDB26351.1"/>
    </source>
</evidence>